<sequence>MQSSVTVELSVINELLMTLLKGKAVDSQQCYSSGEGTSFNASEVDTLVDDVFIDIPASIIDDQLIDKEKGTYISEDLRGGIILIDIPLGGKGAKRRKRVRPDNPLCKIPVKFDKQFFAYLSDPRRARSCGRQLEAQGCFHG</sequence>
<dbReference type="Proteomes" id="UP000321393">
    <property type="component" value="Unassembled WGS sequence"/>
</dbReference>
<accession>A0A5A7ST87</accession>
<evidence type="ECO:0000313" key="1">
    <source>
        <dbReference type="EMBL" id="KAA0033206.1"/>
    </source>
</evidence>
<reference evidence="1 2" key="1">
    <citation type="submission" date="2019-08" db="EMBL/GenBank/DDBJ databases">
        <title>Draft genome sequences of two oriental melons (Cucumis melo L. var makuwa).</title>
        <authorList>
            <person name="Kwon S.-Y."/>
        </authorList>
    </citation>
    <scope>NUCLEOTIDE SEQUENCE [LARGE SCALE GENOMIC DNA]</scope>
    <source>
        <strain evidence="2">cv. SW 3</strain>
        <tissue evidence="1">Leaf</tissue>
    </source>
</reference>
<dbReference type="EMBL" id="SSTE01020942">
    <property type="protein sequence ID" value="KAA0033206.1"/>
    <property type="molecule type" value="Genomic_DNA"/>
</dbReference>
<gene>
    <name evidence="1" type="ORF">E6C27_scaffold1276G00570</name>
</gene>
<evidence type="ECO:0000313" key="2">
    <source>
        <dbReference type="Proteomes" id="UP000321393"/>
    </source>
</evidence>
<proteinExistence type="predicted"/>
<dbReference type="AlphaFoldDB" id="A0A5A7ST87"/>
<comment type="caution">
    <text evidence="1">The sequence shown here is derived from an EMBL/GenBank/DDBJ whole genome shotgun (WGS) entry which is preliminary data.</text>
</comment>
<organism evidence="1 2">
    <name type="scientific">Cucumis melo var. makuwa</name>
    <name type="common">Oriental melon</name>
    <dbReference type="NCBI Taxonomy" id="1194695"/>
    <lineage>
        <taxon>Eukaryota</taxon>
        <taxon>Viridiplantae</taxon>
        <taxon>Streptophyta</taxon>
        <taxon>Embryophyta</taxon>
        <taxon>Tracheophyta</taxon>
        <taxon>Spermatophyta</taxon>
        <taxon>Magnoliopsida</taxon>
        <taxon>eudicotyledons</taxon>
        <taxon>Gunneridae</taxon>
        <taxon>Pentapetalae</taxon>
        <taxon>rosids</taxon>
        <taxon>fabids</taxon>
        <taxon>Cucurbitales</taxon>
        <taxon>Cucurbitaceae</taxon>
        <taxon>Benincaseae</taxon>
        <taxon>Cucumis</taxon>
    </lineage>
</organism>
<protein>
    <submittedName>
        <fullName evidence="1">Uncharacterized protein</fullName>
    </submittedName>
</protein>
<name>A0A5A7ST87_CUCMM</name>